<dbReference type="PANTHER" id="PTHR10083:SF374">
    <property type="entry name" value="BPTI_KUNITZ INHIBITOR DOMAIN-CONTAINING PROTEIN"/>
    <property type="match status" value="1"/>
</dbReference>
<feature type="disulfide bond" evidence="4">
    <location>
        <begin position="45"/>
        <end position="52"/>
    </location>
</feature>
<evidence type="ECO:0000256" key="4">
    <source>
        <dbReference type="PROSITE-ProRule" id="PRU00500"/>
    </source>
</evidence>
<accession>A0A368F0Z5</accession>
<dbReference type="InterPro" id="IPR036880">
    <property type="entry name" value="Kunitz_BPTI_sf"/>
</dbReference>
<dbReference type="PROSITE" id="PS00484">
    <property type="entry name" value="THYROGLOBULIN_1_1"/>
    <property type="match status" value="1"/>
</dbReference>
<dbReference type="CDD" id="cd00191">
    <property type="entry name" value="TY"/>
    <property type="match status" value="1"/>
</dbReference>
<dbReference type="GO" id="GO:0004867">
    <property type="term" value="F:serine-type endopeptidase inhibitor activity"/>
    <property type="evidence" value="ECO:0007669"/>
    <property type="project" value="UniProtKB-KW"/>
</dbReference>
<keyword evidence="1" id="KW-0646">Protease inhibitor</keyword>
<reference evidence="8 9" key="1">
    <citation type="submission" date="2014-10" db="EMBL/GenBank/DDBJ databases">
        <title>Draft genome of the hookworm Ancylostoma caninum.</title>
        <authorList>
            <person name="Mitreva M."/>
        </authorList>
    </citation>
    <scope>NUCLEOTIDE SEQUENCE [LARGE SCALE GENOMIC DNA]</scope>
    <source>
        <strain evidence="8 9">Baltimore</strain>
    </source>
</reference>
<evidence type="ECO:0000256" key="3">
    <source>
        <dbReference type="ARBA" id="ARBA00023157"/>
    </source>
</evidence>
<feature type="region of interest" description="Disordered" evidence="5">
    <location>
        <begin position="265"/>
        <end position="303"/>
    </location>
</feature>
<dbReference type="OrthoDB" id="4473401at2759"/>
<keyword evidence="3 4" id="KW-1015">Disulfide bond</keyword>
<dbReference type="Gene3D" id="4.10.800.10">
    <property type="entry name" value="Thyroglobulin type-1"/>
    <property type="match status" value="1"/>
</dbReference>
<dbReference type="PROSITE" id="PS50279">
    <property type="entry name" value="BPTI_KUNITZ_2"/>
    <property type="match status" value="2"/>
</dbReference>
<dbReference type="AlphaFoldDB" id="A0A368F0Z5"/>
<gene>
    <name evidence="8" type="ORF">ANCCAN_28542</name>
</gene>
<evidence type="ECO:0000313" key="8">
    <source>
        <dbReference type="EMBL" id="RCN25743.1"/>
    </source>
</evidence>
<dbReference type="SMART" id="SM00211">
    <property type="entry name" value="TY"/>
    <property type="match status" value="1"/>
</dbReference>
<feature type="domain" description="BPTI/Kunitz inhibitor" evidence="6">
    <location>
        <begin position="89"/>
        <end position="139"/>
    </location>
</feature>
<dbReference type="EMBL" id="JOJR01010607">
    <property type="protein sequence ID" value="RCN25743.1"/>
    <property type="molecule type" value="Genomic_DNA"/>
</dbReference>
<keyword evidence="2" id="KW-0722">Serine protease inhibitor</keyword>
<dbReference type="CDD" id="cd00109">
    <property type="entry name" value="Kunitz-type"/>
    <property type="match status" value="1"/>
</dbReference>
<dbReference type="Pfam" id="PF00014">
    <property type="entry name" value="Kunitz_BPTI"/>
    <property type="match status" value="2"/>
</dbReference>
<dbReference type="InterPro" id="IPR000716">
    <property type="entry name" value="Thyroglobulin_1"/>
</dbReference>
<protein>
    <submittedName>
        <fullName evidence="8">Kunitz/Bovine pancreatic trypsin inhibitor domain protein</fullName>
    </submittedName>
</protein>
<dbReference type="InterPro" id="IPR050098">
    <property type="entry name" value="TFPI/VKTCI-like"/>
</dbReference>
<dbReference type="Pfam" id="PF00086">
    <property type="entry name" value="Thyroglobulin_1"/>
    <property type="match status" value="1"/>
</dbReference>
<dbReference type="InterPro" id="IPR036857">
    <property type="entry name" value="Thyroglobulin_1_sf"/>
</dbReference>
<dbReference type="SUPFAM" id="SSF57610">
    <property type="entry name" value="Thyroglobulin type-1 domain"/>
    <property type="match status" value="1"/>
</dbReference>
<dbReference type="Gene3D" id="4.10.410.10">
    <property type="entry name" value="Pancreatic trypsin inhibitor Kunitz domain"/>
    <property type="match status" value="2"/>
</dbReference>
<dbReference type="FunFam" id="4.10.410.10:FF:000035">
    <property type="entry name" value="Protein CBR-MLT-11"/>
    <property type="match status" value="1"/>
</dbReference>
<dbReference type="SUPFAM" id="SSF57362">
    <property type="entry name" value="BPTI-like"/>
    <property type="match status" value="2"/>
</dbReference>
<dbReference type="PANTHER" id="PTHR10083">
    <property type="entry name" value="KUNITZ-TYPE PROTEASE INHIBITOR-RELATED"/>
    <property type="match status" value="1"/>
</dbReference>
<dbReference type="PROSITE" id="PS00280">
    <property type="entry name" value="BPTI_KUNITZ_1"/>
    <property type="match status" value="2"/>
</dbReference>
<keyword evidence="9" id="KW-1185">Reference proteome</keyword>
<feature type="compositionally biased region" description="Basic and acidic residues" evidence="5">
    <location>
        <begin position="294"/>
        <end position="303"/>
    </location>
</feature>
<evidence type="ECO:0000256" key="1">
    <source>
        <dbReference type="ARBA" id="ARBA00022690"/>
    </source>
</evidence>
<feature type="compositionally biased region" description="Polar residues" evidence="5">
    <location>
        <begin position="265"/>
        <end position="285"/>
    </location>
</feature>
<evidence type="ECO:0000256" key="5">
    <source>
        <dbReference type="SAM" id="MobiDB-lite"/>
    </source>
</evidence>
<dbReference type="InterPro" id="IPR020901">
    <property type="entry name" value="Prtase_inh_Kunz-CS"/>
</dbReference>
<dbReference type="STRING" id="29170.A0A368F0Z5"/>
<sequence length="303" mass="33274">LLQSVSQIPIIPECERRRVNAASSTIRGAFVPACTSQGAFEKVQCEPDGRQCFCVDSRGIEIPNSRTRNGQKPDCDSIQSATVPKTKECVGAALRGPCSASMNRWYYDEQEAKCRRFTYSGCGGNGNNYETEDACTQRCAPPPMGLPKCEKGESLKTKLGVTVNCAKSDCPSGYKCSIVQQTSVCCPENDKIIGLQTSNPSDVCSMPKERGPCDKYELRFYFNAEVKECKYFFWGGCEGNGNNFEKVEECESACGIAKVKESLPTSTRPTTANNRQPHFRTTQGIRITPGGGVRNEETLAQER</sequence>
<evidence type="ECO:0000259" key="6">
    <source>
        <dbReference type="PROSITE" id="PS50279"/>
    </source>
</evidence>
<dbReference type="PRINTS" id="PR00759">
    <property type="entry name" value="BASICPTASE"/>
</dbReference>
<feature type="domain" description="BPTI/Kunitz inhibitor" evidence="6">
    <location>
        <begin position="204"/>
        <end position="254"/>
    </location>
</feature>
<evidence type="ECO:0000313" key="9">
    <source>
        <dbReference type="Proteomes" id="UP000252519"/>
    </source>
</evidence>
<dbReference type="SMART" id="SM00289">
    <property type="entry name" value="WR1"/>
    <property type="match status" value="1"/>
</dbReference>
<dbReference type="PROSITE" id="PS51162">
    <property type="entry name" value="THYROGLOBULIN_1_2"/>
    <property type="match status" value="1"/>
</dbReference>
<organism evidence="8 9">
    <name type="scientific">Ancylostoma caninum</name>
    <name type="common">Dog hookworm</name>
    <dbReference type="NCBI Taxonomy" id="29170"/>
    <lineage>
        <taxon>Eukaryota</taxon>
        <taxon>Metazoa</taxon>
        <taxon>Ecdysozoa</taxon>
        <taxon>Nematoda</taxon>
        <taxon>Chromadorea</taxon>
        <taxon>Rhabditida</taxon>
        <taxon>Rhabditina</taxon>
        <taxon>Rhabditomorpha</taxon>
        <taxon>Strongyloidea</taxon>
        <taxon>Ancylostomatidae</taxon>
        <taxon>Ancylostomatinae</taxon>
        <taxon>Ancylostoma</taxon>
    </lineage>
</organism>
<evidence type="ECO:0000256" key="2">
    <source>
        <dbReference type="ARBA" id="ARBA00022900"/>
    </source>
</evidence>
<dbReference type="Proteomes" id="UP000252519">
    <property type="component" value="Unassembled WGS sequence"/>
</dbReference>
<dbReference type="InterPro" id="IPR002223">
    <property type="entry name" value="Kunitz_BPTI"/>
</dbReference>
<dbReference type="InterPro" id="IPR006150">
    <property type="entry name" value="Cys_repeat_1"/>
</dbReference>
<feature type="domain" description="Thyroglobulin type-1" evidence="7">
    <location>
        <begin position="11"/>
        <end position="75"/>
    </location>
</feature>
<comment type="caution">
    <text evidence="8">The sequence shown here is derived from an EMBL/GenBank/DDBJ whole genome shotgun (WGS) entry which is preliminary data.</text>
</comment>
<dbReference type="GO" id="GO:0005615">
    <property type="term" value="C:extracellular space"/>
    <property type="evidence" value="ECO:0007669"/>
    <property type="project" value="TreeGrafter"/>
</dbReference>
<name>A0A368F0Z5_ANCCA</name>
<feature type="non-terminal residue" evidence="8">
    <location>
        <position position="1"/>
    </location>
</feature>
<dbReference type="FunFam" id="4.10.410.10:FF:000020">
    <property type="entry name" value="Collagen, type VI, alpha 3"/>
    <property type="match status" value="1"/>
</dbReference>
<dbReference type="SMART" id="SM00131">
    <property type="entry name" value="KU"/>
    <property type="match status" value="2"/>
</dbReference>
<comment type="caution">
    <text evidence="4">Lacks conserved residue(s) required for the propagation of feature annotation.</text>
</comment>
<evidence type="ECO:0000259" key="7">
    <source>
        <dbReference type="PROSITE" id="PS51162"/>
    </source>
</evidence>
<proteinExistence type="predicted"/>